<dbReference type="Proteomes" id="UP001566132">
    <property type="component" value="Unassembled WGS sequence"/>
</dbReference>
<keyword evidence="2" id="KW-0732">Signal</keyword>
<evidence type="ECO:0000313" key="3">
    <source>
        <dbReference type="EMBL" id="KAL1512875.1"/>
    </source>
</evidence>
<dbReference type="AlphaFoldDB" id="A0ABD1F5M9"/>
<feature type="chain" id="PRO_5044751487" evidence="2">
    <location>
        <begin position="26"/>
        <end position="277"/>
    </location>
</feature>
<protein>
    <submittedName>
        <fullName evidence="3">Uncharacterized protein</fullName>
    </submittedName>
</protein>
<sequence length="277" mass="30630">MVAMLPYLSLMVVLINILIIHGSPADTIVPRTNPIRKRSYYPWAMTPTNSLSIYNAATLYRPAPYTISRPYYIPVYGYSSGHLIFYPPQPLYRNPGVPKDNPIIPPVSPSFFQGPSYLPPEDKKPDMTMNRFGGEDDDDNDRPIWGTSGLVQMSLNGGSSQQDNPVIPTRPPADSDDQRDFPSLMHEQTTKRNEPEVAVTTQQSIAAQNAIRRGPSNCVWAIISCCSAADPSSVPLNCFEQRGCPGPFWGSSPCQGDFARSAIQAATNYYQNVPARK</sequence>
<proteinExistence type="predicted"/>
<comment type="caution">
    <text evidence="3">The sequence shown here is derived from an EMBL/GenBank/DDBJ whole genome shotgun (WGS) entry which is preliminary data.</text>
</comment>
<feature type="compositionally biased region" description="Polar residues" evidence="1">
    <location>
        <begin position="149"/>
        <end position="164"/>
    </location>
</feature>
<accession>A0ABD1F5M9</accession>
<evidence type="ECO:0000313" key="4">
    <source>
        <dbReference type="Proteomes" id="UP001566132"/>
    </source>
</evidence>
<reference evidence="3 4" key="1">
    <citation type="submission" date="2024-05" db="EMBL/GenBank/DDBJ databases">
        <title>Genetic variation in Jamaican populations of the coffee berry borer (Hypothenemus hampei).</title>
        <authorList>
            <person name="Errbii M."/>
            <person name="Myrie A."/>
        </authorList>
    </citation>
    <scope>NUCLEOTIDE SEQUENCE [LARGE SCALE GENOMIC DNA]</scope>
    <source>
        <strain evidence="3">JA-Hopewell-2020-01-JO</strain>
        <tissue evidence="3">Whole body</tissue>
    </source>
</reference>
<keyword evidence="4" id="KW-1185">Reference proteome</keyword>
<gene>
    <name evidence="3" type="ORF">ABEB36_002386</name>
</gene>
<feature type="region of interest" description="Disordered" evidence="1">
    <location>
        <begin position="119"/>
        <end position="181"/>
    </location>
</feature>
<evidence type="ECO:0000256" key="2">
    <source>
        <dbReference type="SAM" id="SignalP"/>
    </source>
</evidence>
<feature type="signal peptide" evidence="2">
    <location>
        <begin position="1"/>
        <end position="25"/>
    </location>
</feature>
<dbReference type="EMBL" id="JBDJPC010000002">
    <property type="protein sequence ID" value="KAL1512875.1"/>
    <property type="molecule type" value="Genomic_DNA"/>
</dbReference>
<evidence type="ECO:0000256" key="1">
    <source>
        <dbReference type="SAM" id="MobiDB-lite"/>
    </source>
</evidence>
<organism evidence="3 4">
    <name type="scientific">Hypothenemus hampei</name>
    <name type="common">Coffee berry borer</name>
    <dbReference type="NCBI Taxonomy" id="57062"/>
    <lineage>
        <taxon>Eukaryota</taxon>
        <taxon>Metazoa</taxon>
        <taxon>Ecdysozoa</taxon>
        <taxon>Arthropoda</taxon>
        <taxon>Hexapoda</taxon>
        <taxon>Insecta</taxon>
        <taxon>Pterygota</taxon>
        <taxon>Neoptera</taxon>
        <taxon>Endopterygota</taxon>
        <taxon>Coleoptera</taxon>
        <taxon>Polyphaga</taxon>
        <taxon>Cucujiformia</taxon>
        <taxon>Curculionidae</taxon>
        <taxon>Scolytinae</taxon>
        <taxon>Hypothenemus</taxon>
    </lineage>
</organism>
<name>A0ABD1F5M9_HYPHA</name>